<sequence>MDPVASCSGCEHVKNFLEASHYYALDLKRAGKPYRHVLPEKDADVCSSSFLSHFHGREDVFGFQSFVHKGSSQGRRDGPLNSFCLQMYREDPIRFHSVLAEGNGAETMCSVQCNASKSLTLLDKLEYATFHKGSNQLLRLAPYGIMLLLLLGMVSHYGYTCARRAWAWSFAGRQKETNALERKKKKKKKT</sequence>
<accession>A0A5B8MY51</accession>
<evidence type="ECO:0000313" key="3">
    <source>
        <dbReference type="Proteomes" id="UP000316726"/>
    </source>
</evidence>
<dbReference type="AlphaFoldDB" id="A0A5B8MY51"/>
<keyword evidence="3" id="KW-1185">Reference proteome</keyword>
<name>A0A5B8MY51_9CHLO</name>
<dbReference type="EMBL" id="CP031051">
    <property type="protein sequence ID" value="QDZ25688.1"/>
    <property type="molecule type" value="Genomic_DNA"/>
</dbReference>
<keyword evidence="1" id="KW-0472">Membrane</keyword>
<proteinExistence type="predicted"/>
<protein>
    <submittedName>
        <fullName evidence="2">Uncharacterized protein</fullName>
    </submittedName>
</protein>
<reference evidence="2 3" key="1">
    <citation type="submission" date="2018-07" db="EMBL/GenBank/DDBJ databases">
        <title>The complete nuclear genome of the prasinophyte Chloropicon primus (CCMP1205).</title>
        <authorList>
            <person name="Pombert J.-F."/>
            <person name="Otis C."/>
            <person name="Turmel M."/>
            <person name="Lemieux C."/>
        </authorList>
    </citation>
    <scope>NUCLEOTIDE SEQUENCE [LARGE SCALE GENOMIC DNA]</scope>
    <source>
        <strain evidence="2 3">CCMP1205</strain>
    </source>
</reference>
<feature type="transmembrane region" description="Helical" evidence="1">
    <location>
        <begin position="140"/>
        <end position="159"/>
    </location>
</feature>
<evidence type="ECO:0000313" key="2">
    <source>
        <dbReference type="EMBL" id="QDZ25688.1"/>
    </source>
</evidence>
<keyword evidence="1" id="KW-1133">Transmembrane helix</keyword>
<organism evidence="2 3">
    <name type="scientific">Chloropicon primus</name>
    <dbReference type="NCBI Taxonomy" id="1764295"/>
    <lineage>
        <taxon>Eukaryota</taxon>
        <taxon>Viridiplantae</taxon>
        <taxon>Chlorophyta</taxon>
        <taxon>Chloropicophyceae</taxon>
        <taxon>Chloropicales</taxon>
        <taxon>Chloropicaceae</taxon>
        <taxon>Chloropicon</taxon>
    </lineage>
</organism>
<evidence type="ECO:0000256" key="1">
    <source>
        <dbReference type="SAM" id="Phobius"/>
    </source>
</evidence>
<keyword evidence="1" id="KW-0812">Transmembrane</keyword>
<dbReference type="Proteomes" id="UP000316726">
    <property type="component" value="Chromosome 18"/>
</dbReference>
<gene>
    <name evidence="2" type="ORF">A3770_18p82060</name>
</gene>